<proteinExistence type="inferred from homology"/>
<evidence type="ECO:0000256" key="1">
    <source>
        <dbReference type="ARBA" id="ARBA00004651"/>
    </source>
</evidence>
<dbReference type="EC" id="2.3.2.3" evidence="3"/>
<evidence type="ECO:0000256" key="14">
    <source>
        <dbReference type="SAM" id="MobiDB-lite"/>
    </source>
</evidence>
<feature type="transmembrane region" description="Helical" evidence="15">
    <location>
        <begin position="245"/>
        <end position="263"/>
    </location>
</feature>
<evidence type="ECO:0000256" key="8">
    <source>
        <dbReference type="ARBA" id="ARBA00022989"/>
    </source>
</evidence>
<dbReference type="GO" id="GO:0005886">
    <property type="term" value="C:plasma membrane"/>
    <property type="evidence" value="ECO:0007669"/>
    <property type="project" value="UniProtKB-SubCell"/>
</dbReference>
<keyword evidence="5" id="KW-1003">Cell membrane</keyword>
<evidence type="ECO:0000256" key="12">
    <source>
        <dbReference type="ARBA" id="ARBA00031899"/>
    </source>
</evidence>
<accession>A0A1I0YYH3</accession>
<dbReference type="STRING" id="988821.SAMN05421867_10925"/>
<keyword evidence="10 15" id="KW-0472">Membrane</keyword>
<feature type="transmembrane region" description="Helical" evidence="15">
    <location>
        <begin position="67"/>
        <end position="91"/>
    </location>
</feature>
<feature type="transmembrane region" description="Helical" evidence="15">
    <location>
        <begin position="25"/>
        <end position="47"/>
    </location>
</feature>
<dbReference type="InterPro" id="IPR016181">
    <property type="entry name" value="Acyl_CoA_acyltransferase"/>
</dbReference>
<feature type="transmembrane region" description="Helical" evidence="15">
    <location>
        <begin position="103"/>
        <end position="126"/>
    </location>
</feature>
<dbReference type="PANTHER" id="PTHR34697:SF2">
    <property type="entry name" value="PHOSPHATIDYLGLYCEROL LYSYLTRANSFERASE"/>
    <property type="match status" value="1"/>
</dbReference>
<feature type="region of interest" description="Disordered" evidence="14">
    <location>
        <begin position="846"/>
        <end position="873"/>
    </location>
</feature>
<dbReference type="InterPro" id="IPR022791">
    <property type="entry name" value="L-PG_synthase/AglD"/>
</dbReference>
<evidence type="ECO:0000313" key="17">
    <source>
        <dbReference type="EMBL" id="SFB17916.1"/>
    </source>
</evidence>
<sequence>MLGVALLQLDRTLEGYRWSQLPSDVAAIGAPALVLATVATVVSYVAMTGYDALALRYVEHPLRYRRYAAASFVATAVANSTGASAVVGAVLRARVYAAWQVPAAVIARLVGFNAVTLALGLAALSALGMISAPGRVGEALRVSPSLVGAGGASLTVALIGYVAWARRGGRPLRWQDVRINRPARPLAVAQVLLSTLEIATMAAALWFLLPVGSQVPFLPFAAAFAIATLLGLLSSVPGGVGVFEAVLLVLLATSVDPLVLAPALVAFRLIYYAVPLLLGAAVLAVLEARRGHAGRSRRPRVDLAQHLCVWAPRVLAVAVAGAGAVLVVTGDLAGLAHRLTVPRPGVGLLGVGLVLLALGLRRRLREAWLGTLLVLVLMTALCLVLQAPITGLVSLGLLGALAAAARVFDRRSHVFTHSRGWTWSAVATGAAATAMSWFAWHTSSTQDEGSGFAIVLDGAHPVSVRLAAAVGLAGVLVAGARLLAPVVPGPATGGPDDLARAEDVIARFGKASAHLAFTGDKRLLFSARGDAFLMYQVQGRSWVTMGDPVGDPTQFQELLTAFVQQAERHDGRPVLYAVGDSLAPLYRELGLGLSKLGEEALIDLRSFGLAGRDRVKMRRWRSINERAGCSVQILAPEAVRPLLPELRAVSNQWLAGRRASEKRFSLGPFEDDYVMRFPLAVVRREGRVIAFATLWVGHGEGEVAIDLMRQVRTEVPNVMNYLFLEVMLWAKERGYSTFSLGMAPLSGLRTDATAPVWDRIGRRVFAHGDAFYNFRGVRHFKECFHPRWEERHVAARPGPAFPKTMLDVATLIGGGVGGMSAGLRTIDAEAARQLWHSASAQARRRAWAPRAGTMSTAVPAPRAEADVPADQPA</sequence>
<dbReference type="GO" id="GO:0046677">
    <property type="term" value="P:response to antibiotic"/>
    <property type="evidence" value="ECO:0007669"/>
    <property type="project" value="UniProtKB-KW"/>
</dbReference>
<evidence type="ECO:0000313" key="18">
    <source>
        <dbReference type="Proteomes" id="UP000199012"/>
    </source>
</evidence>
<evidence type="ECO:0000256" key="11">
    <source>
        <dbReference type="ARBA" id="ARBA00023251"/>
    </source>
</evidence>
<feature type="transmembrane region" description="Helical" evidence="15">
    <location>
        <begin position="367"/>
        <end position="386"/>
    </location>
</feature>
<dbReference type="PANTHER" id="PTHR34697">
    <property type="entry name" value="PHOSPHATIDYLGLYCEROL LYSYLTRANSFERASE"/>
    <property type="match status" value="1"/>
</dbReference>
<keyword evidence="18" id="KW-1185">Reference proteome</keyword>
<dbReference type="AlphaFoldDB" id="A0A1I0YYH3"/>
<organism evidence="17 18">
    <name type="scientific">Cellulomonas marina</name>
    <dbReference type="NCBI Taxonomy" id="988821"/>
    <lineage>
        <taxon>Bacteria</taxon>
        <taxon>Bacillati</taxon>
        <taxon>Actinomycetota</taxon>
        <taxon>Actinomycetes</taxon>
        <taxon>Micrococcales</taxon>
        <taxon>Cellulomonadaceae</taxon>
        <taxon>Cellulomonas</taxon>
    </lineage>
</organism>
<comment type="subcellular location">
    <subcellularLocation>
        <location evidence="1">Cell membrane</location>
        <topology evidence="1">Multi-pass membrane protein</topology>
    </subcellularLocation>
</comment>
<dbReference type="NCBIfam" id="NF033480">
    <property type="entry name" value="bifunc_MprF"/>
    <property type="match status" value="1"/>
</dbReference>
<evidence type="ECO:0000256" key="9">
    <source>
        <dbReference type="ARBA" id="ARBA00023098"/>
    </source>
</evidence>
<keyword evidence="11" id="KW-0046">Antibiotic resistance</keyword>
<evidence type="ECO:0000256" key="2">
    <source>
        <dbReference type="ARBA" id="ARBA00008627"/>
    </source>
</evidence>
<protein>
    <recommendedName>
        <fullName evidence="4">Phosphatidylglycerol lysyltransferase</fullName>
        <ecNumber evidence="3">2.3.2.3</ecNumber>
    </recommendedName>
    <alternativeName>
        <fullName evidence="12">Lysylphosphatidylglycerol synthase</fullName>
    </alternativeName>
</protein>
<dbReference type="InterPro" id="IPR024320">
    <property type="entry name" value="LPG_synthase_C"/>
</dbReference>
<keyword evidence="6" id="KW-0808">Transferase</keyword>
<feature type="transmembrane region" description="Helical" evidence="15">
    <location>
        <begin position="269"/>
        <end position="286"/>
    </location>
</feature>
<dbReference type="InterPro" id="IPR051211">
    <property type="entry name" value="PG_lysyltransferase"/>
</dbReference>
<keyword evidence="9" id="KW-0443">Lipid metabolism</keyword>
<dbReference type="Pfam" id="PF03706">
    <property type="entry name" value="LPG_synthase_TM"/>
    <property type="match status" value="1"/>
</dbReference>
<comment type="similarity">
    <text evidence="2">Belongs to the LPG synthase family.</text>
</comment>
<feature type="transmembrane region" description="Helical" evidence="15">
    <location>
        <begin position="307"/>
        <end position="329"/>
    </location>
</feature>
<keyword evidence="7 15" id="KW-0812">Transmembrane</keyword>
<dbReference type="GO" id="GO:0055091">
    <property type="term" value="P:phospholipid homeostasis"/>
    <property type="evidence" value="ECO:0007669"/>
    <property type="project" value="TreeGrafter"/>
</dbReference>
<feature type="transmembrane region" description="Helical" evidence="15">
    <location>
        <begin position="146"/>
        <end position="165"/>
    </location>
</feature>
<gene>
    <name evidence="17" type="ORF">SAMN05421867_10925</name>
</gene>
<keyword evidence="8 15" id="KW-1133">Transmembrane helix</keyword>
<reference evidence="17 18" key="1">
    <citation type="submission" date="2016-10" db="EMBL/GenBank/DDBJ databases">
        <authorList>
            <person name="de Groot N.N."/>
        </authorList>
    </citation>
    <scope>NUCLEOTIDE SEQUENCE [LARGE SCALE GENOMIC DNA]</scope>
    <source>
        <strain evidence="17 18">CGMCC 4.6945</strain>
    </source>
</reference>
<evidence type="ECO:0000256" key="7">
    <source>
        <dbReference type="ARBA" id="ARBA00022692"/>
    </source>
</evidence>
<evidence type="ECO:0000256" key="6">
    <source>
        <dbReference type="ARBA" id="ARBA00022679"/>
    </source>
</evidence>
<name>A0A1I0YYH3_9CELL</name>
<dbReference type="GO" id="GO:0050071">
    <property type="term" value="F:phosphatidylglycerol lysyltransferase activity"/>
    <property type="evidence" value="ECO:0007669"/>
    <property type="project" value="UniProtKB-EC"/>
</dbReference>
<evidence type="ECO:0000256" key="4">
    <source>
        <dbReference type="ARBA" id="ARBA00021546"/>
    </source>
</evidence>
<evidence type="ECO:0000259" key="16">
    <source>
        <dbReference type="Pfam" id="PF09924"/>
    </source>
</evidence>
<dbReference type="EMBL" id="FOKA01000009">
    <property type="protein sequence ID" value="SFB17916.1"/>
    <property type="molecule type" value="Genomic_DNA"/>
</dbReference>
<feature type="domain" description="Phosphatidylglycerol lysyltransferase C-terminal" evidence="16">
    <location>
        <begin position="508"/>
        <end position="794"/>
    </location>
</feature>
<dbReference type="SUPFAM" id="SSF55729">
    <property type="entry name" value="Acyl-CoA N-acyltransferases (Nat)"/>
    <property type="match status" value="1"/>
</dbReference>
<dbReference type="Pfam" id="PF09924">
    <property type="entry name" value="LPG_synthase_C"/>
    <property type="match status" value="1"/>
</dbReference>
<evidence type="ECO:0000256" key="5">
    <source>
        <dbReference type="ARBA" id="ARBA00022475"/>
    </source>
</evidence>
<evidence type="ECO:0000256" key="13">
    <source>
        <dbReference type="ARBA" id="ARBA00047540"/>
    </source>
</evidence>
<dbReference type="Proteomes" id="UP000199012">
    <property type="component" value="Unassembled WGS sequence"/>
</dbReference>
<feature type="transmembrane region" description="Helical" evidence="15">
    <location>
        <begin position="341"/>
        <end position="360"/>
    </location>
</feature>
<feature type="transmembrane region" description="Helical" evidence="15">
    <location>
        <begin position="215"/>
        <end position="233"/>
    </location>
</feature>
<comment type="catalytic activity">
    <reaction evidence="13">
        <text>L-lysyl-tRNA(Lys) + a 1,2-diacyl-sn-glycero-3-phospho-(1'-sn-glycerol) = a 1,2-diacyl-sn-glycero-3-phospho-1'-(3'-O-L-lysyl)-sn-glycerol + tRNA(Lys)</text>
        <dbReference type="Rhea" id="RHEA:10668"/>
        <dbReference type="Rhea" id="RHEA-COMP:9696"/>
        <dbReference type="Rhea" id="RHEA-COMP:9697"/>
        <dbReference type="ChEBI" id="CHEBI:64716"/>
        <dbReference type="ChEBI" id="CHEBI:75792"/>
        <dbReference type="ChEBI" id="CHEBI:78442"/>
        <dbReference type="ChEBI" id="CHEBI:78529"/>
        <dbReference type="EC" id="2.3.2.3"/>
    </reaction>
</comment>
<evidence type="ECO:0000256" key="10">
    <source>
        <dbReference type="ARBA" id="ARBA00023136"/>
    </source>
</evidence>
<evidence type="ECO:0000256" key="15">
    <source>
        <dbReference type="SAM" id="Phobius"/>
    </source>
</evidence>
<evidence type="ECO:0000256" key="3">
    <source>
        <dbReference type="ARBA" id="ARBA00012014"/>
    </source>
</evidence>
<feature type="transmembrane region" description="Helical" evidence="15">
    <location>
        <begin position="186"/>
        <end position="209"/>
    </location>
</feature>
<dbReference type="GO" id="GO:0006629">
    <property type="term" value="P:lipid metabolic process"/>
    <property type="evidence" value="ECO:0007669"/>
    <property type="project" value="UniProtKB-KW"/>
</dbReference>